<keyword evidence="1" id="KW-0808">Transferase</keyword>
<proteinExistence type="predicted"/>
<dbReference type="CDD" id="cd04301">
    <property type="entry name" value="NAT_SF"/>
    <property type="match status" value="1"/>
</dbReference>
<accession>A0ABY5X9F8</accession>
<dbReference type="GeneID" id="92238420"/>
<dbReference type="RefSeq" id="WP_012666762.1">
    <property type="nucleotide sequence ID" value="NZ_CP023567.1"/>
</dbReference>
<sequence>MLVKVRKAEAEDYEAWLKLWKGYLNFYESDLDESVTLSTWHRALSSESCLVCRIAEIDYKIVGFALCVLHEGTWVTQPICYLEDLFVTDDMRGMGVGTALIEAIYDESREKSWSKVYWVTRTDNPARKLYDKLAVLDDFVRYSIKI</sequence>
<dbReference type="PANTHER" id="PTHR10545">
    <property type="entry name" value="DIAMINE N-ACETYLTRANSFERASE"/>
    <property type="match status" value="1"/>
</dbReference>
<dbReference type="PROSITE" id="PS51186">
    <property type="entry name" value="GNAT"/>
    <property type="match status" value="1"/>
</dbReference>
<protein>
    <submittedName>
        <fullName evidence="4">GNAT family N-acetyltransferase</fullName>
    </submittedName>
</protein>
<dbReference type="InterPro" id="IPR016181">
    <property type="entry name" value="Acyl_CoA_acyltransferase"/>
</dbReference>
<dbReference type="Gene3D" id="3.40.630.30">
    <property type="match status" value="1"/>
</dbReference>
<dbReference type="InterPro" id="IPR000182">
    <property type="entry name" value="GNAT_dom"/>
</dbReference>
<dbReference type="SUPFAM" id="SSF55729">
    <property type="entry name" value="Acyl-CoA N-acyltransferases (Nat)"/>
    <property type="match status" value="1"/>
</dbReference>
<dbReference type="PANTHER" id="PTHR10545:SF42">
    <property type="entry name" value="ACETYLTRANSFERASE"/>
    <property type="match status" value="1"/>
</dbReference>
<evidence type="ECO:0000256" key="2">
    <source>
        <dbReference type="ARBA" id="ARBA00023315"/>
    </source>
</evidence>
<dbReference type="Proteomes" id="UP001058553">
    <property type="component" value="Chromosome"/>
</dbReference>
<keyword evidence="5" id="KW-1185">Reference proteome</keyword>
<dbReference type="Pfam" id="PF00583">
    <property type="entry name" value="Acetyltransf_1"/>
    <property type="match status" value="1"/>
</dbReference>
<name>A0ABY5X9F8_ERWPY</name>
<gene>
    <name evidence="4" type="ORF">NYP84_02075</name>
</gene>
<evidence type="ECO:0000259" key="3">
    <source>
        <dbReference type="PROSITE" id="PS51186"/>
    </source>
</evidence>
<dbReference type="EMBL" id="CP103445">
    <property type="protein sequence ID" value="UWS34018.1"/>
    <property type="molecule type" value="Genomic_DNA"/>
</dbReference>
<feature type="domain" description="N-acetyltransferase" evidence="3">
    <location>
        <begin position="3"/>
        <end position="146"/>
    </location>
</feature>
<organism evidence="4 5">
    <name type="scientific">Erwinia pyrifoliae</name>
    <dbReference type="NCBI Taxonomy" id="79967"/>
    <lineage>
        <taxon>Bacteria</taxon>
        <taxon>Pseudomonadati</taxon>
        <taxon>Pseudomonadota</taxon>
        <taxon>Gammaproteobacteria</taxon>
        <taxon>Enterobacterales</taxon>
        <taxon>Erwiniaceae</taxon>
        <taxon>Erwinia</taxon>
    </lineage>
</organism>
<dbReference type="InterPro" id="IPR051016">
    <property type="entry name" value="Diverse_Substrate_AcTransf"/>
</dbReference>
<evidence type="ECO:0000313" key="5">
    <source>
        <dbReference type="Proteomes" id="UP001058553"/>
    </source>
</evidence>
<evidence type="ECO:0000256" key="1">
    <source>
        <dbReference type="ARBA" id="ARBA00022679"/>
    </source>
</evidence>
<reference evidence="4" key="1">
    <citation type="submission" date="2022-07" db="EMBL/GenBank/DDBJ databases">
        <title>Genetic diversity of Erwinia pyrifoliae.</title>
        <authorList>
            <person name="Park D.S."/>
            <person name="Ham H."/>
        </authorList>
    </citation>
    <scope>NUCLEOTIDE SEQUENCE</scope>
    <source>
        <strain evidence="4">CP201486</strain>
    </source>
</reference>
<evidence type="ECO:0000313" key="4">
    <source>
        <dbReference type="EMBL" id="UWS34018.1"/>
    </source>
</evidence>
<keyword evidence="2" id="KW-0012">Acyltransferase</keyword>